<comment type="catalytic activity">
    <reaction evidence="14">
        <text>N(6),N(6),N(6)-trimethyl-L-lysyl(27)-[histone H3] + 2-oxoglutarate + O2 = N(6),N(6)-dimethyl-L-lysyl(27)-[histone H3] + formaldehyde + succinate + CO2</text>
        <dbReference type="Rhea" id="RHEA:60228"/>
        <dbReference type="Rhea" id="RHEA-COMP:15535"/>
        <dbReference type="Rhea" id="RHEA-COMP:15539"/>
        <dbReference type="ChEBI" id="CHEBI:15379"/>
        <dbReference type="ChEBI" id="CHEBI:16526"/>
        <dbReference type="ChEBI" id="CHEBI:16810"/>
        <dbReference type="ChEBI" id="CHEBI:16842"/>
        <dbReference type="ChEBI" id="CHEBI:30031"/>
        <dbReference type="ChEBI" id="CHEBI:61961"/>
        <dbReference type="ChEBI" id="CHEBI:61976"/>
    </reaction>
    <physiologicalReaction direction="left-to-right" evidence="14">
        <dbReference type="Rhea" id="RHEA:60229"/>
    </physiologicalReaction>
</comment>
<evidence type="ECO:0000256" key="9">
    <source>
        <dbReference type="ARBA" id="ARBA00023004"/>
    </source>
</evidence>
<keyword evidence="21" id="KW-1185">Reference proteome</keyword>
<feature type="region of interest" description="Disordered" evidence="16">
    <location>
        <begin position="264"/>
        <end position="291"/>
    </location>
</feature>
<sequence>MGSVEIPNWLKGLPLAPEFRPTDTEFADPIAYISKIEKEAANFGICKIIPPLPKPSKKYVFSNLNRSLLKCPDLGPDNSSLGVCNSTKTGFCDSSSDRALRAVFTTRHQELGQSQGVKKTKGTVQNPPSCVHKQVWQSGEVYTLEQFESKSKSFARSVLGSVKDVSPLVIESMFWKAALEKPIYVEYANDVPGSAFEESKGQFHYSHRRQRKRNYYKSRLDSSDCKQTEMGCVRDTQTGETKVASAQSHADTFLHMTKSATTVSTFSPNEDSHSSKEKSSDASNDMQGTAGWKLSNSPWNLQVIARSSGSLTRFMPDDIPGVTSPMVYIGMLFSWFAWHVEDHELHSMNFLHTGSSKTWYAVPGDYAFAFEEVIRTEGYGGNIDHLAALKLLGEKTTLLSPEVIVASGIPCCRLTQNPGEFVVTFPRAYHVGFSHGFNCGEAANFGTPQWLRVAKEAAVRRAAMNYLPMLSHQQLLYLLTMSFISRVPRTLLPGVRSSRLRDRQKEEREFLVKQAFIEDMLQENKLLSILLGKEATKKAVLWNADLLPDSSKDFQLPDLTSTTGTSMADMPNIISPEKSSHYLLDEMSLYMENFSNLDLGGDDLPCHFQTDSGALACVGCGILGFPFMTVIQPTERLAMELLPDNHHLVPVSSLDPTACVHGSISRDLSVSELSSVKELPDQSLKKCHRCWNTSSKFLRPRIFCLEHAVQIVEMLQSKGGANVLIICHSDHQKIKAHARAVAEEIHTAFDYNEVPLDTASPENLTLIDLAIDGEEHAECEDWTSKLGINLQYCVHARNNSSSKQIPWTLGTLFYDKLPASNFLALNWQSRSSRSKRPSRSAQTKPCNSIQRKKDAQLDGRIDDLTAEKKLIQYSRRKFKSKQRCSPVASMVCKFQDKSKNVSATMSGDHYNCVSKTKLEVENFRSDCAMSCVSASTEMSHPEIQITEMPTSTRLNDAKSQPSNSTPDHILMIENVGAEIENQTVQDLDIDRNNDLTLGHSKMHYNTSVSAIHGKESQDCQDKKYSSSLTNATDRNIEMIRKTEITEAVIIDSKCNGLNLDDEGHQEYQSTCKSNNEEAALSPASLVNQSTLASMDESFESPNNNYTAGRISSPISLEKTIEEEIDSLSERDKELLMDDRPISEQTPKEACEVQRELYASADLHDTIILDAEMQQETQVVKDRSEYAKGCEFTGGEYAKGLNEVIPESVEQCQIEKINKINEEPVSSNVAKGENKSITTPELGCSEVSVETCPKEDSCISEKEKEMEIHSINRIDEQLSSGSDTSLKDSSLSIQECSKIEKETCVTENINGNKTDFSKDNRDLESCELTAAVPRSNAGKKKKREVEQTTKSQSNCDNFIRSPCERLRPRAGKSGVEINQVDKESQVAKRARRSSEVLVPRKNKKDDVKRPHKCDLDGCRMSFKTKAELLLHKRNLCPHEGCGKKFRSHKYALLHQRVHDDERPLKCPWKGCSMSFKWAWARTEHIRVHTGEKPYRCKVEGCGLSFRFVSDFSRHRRKTGHTVKPPA</sequence>
<evidence type="ECO:0000256" key="14">
    <source>
        <dbReference type="ARBA" id="ARBA00051751"/>
    </source>
</evidence>
<keyword evidence="7" id="KW-0223">Dioxygenase</keyword>
<evidence type="ECO:0000256" key="5">
    <source>
        <dbReference type="ARBA" id="ARBA00022833"/>
    </source>
</evidence>
<accession>A0A371EN00</accession>
<evidence type="ECO:0000259" key="17">
    <source>
        <dbReference type="PROSITE" id="PS50157"/>
    </source>
</evidence>
<feature type="domain" description="C2H2-type" evidence="17">
    <location>
        <begin position="1433"/>
        <end position="1462"/>
    </location>
</feature>
<dbReference type="SMART" id="SM00558">
    <property type="entry name" value="JmjC"/>
    <property type="match status" value="1"/>
</dbReference>
<dbReference type="InterPro" id="IPR013087">
    <property type="entry name" value="Znf_C2H2_type"/>
</dbReference>
<gene>
    <name evidence="20" type="primary">ELF6</name>
    <name evidence="20" type="ORF">CR513_53863</name>
</gene>
<name>A0A371EN00_MUCPR</name>
<keyword evidence="12" id="KW-0539">Nucleus</keyword>
<dbReference type="STRING" id="157652.A0A371EN00"/>
<dbReference type="Gene3D" id="2.60.120.650">
    <property type="entry name" value="Cupin"/>
    <property type="match status" value="1"/>
</dbReference>
<dbReference type="GO" id="GO:0000785">
    <property type="term" value="C:chromatin"/>
    <property type="evidence" value="ECO:0007669"/>
    <property type="project" value="TreeGrafter"/>
</dbReference>
<dbReference type="FunFam" id="3.30.160.60:FF:000747">
    <property type="entry name" value="Probable lysine-specific demethylase ELF6"/>
    <property type="match status" value="1"/>
</dbReference>
<dbReference type="GO" id="GO:0032259">
    <property type="term" value="P:methylation"/>
    <property type="evidence" value="ECO:0007669"/>
    <property type="project" value="UniProtKB-KW"/>
</dbReference>
<dbReference type="GO" id="GO:0048580">
    <property type="term" value="P:regulation of post-embryonic development"/>
    <property type="evidence" value="ECO:0007669"/>
    <property type="project" value="UniProtKB-ARBA"/>
</dbReference>
<evidence type="ECO:0000259" key="18">
    <source>
        <dbReference type="PROSITE" id="PS51183"/>
    </source>
</evidence>
<keyword evidence="5" id="KW-0862">Zinc</keyword>
<evidence type="ECO:0000256" key="4">
    <source>
        <dbReference type="ARBA" id="ARBA00022771"/>
    </source>
</evidence>
<dbReference type="GO" id="GO:0008270">
    <property type="term" value="F:zinc ion binding"/>
    <property type="evidence" value="ECO:0007669"/>
    <property type="project" value="UniProtKB-KW"/>
</dbReference>
<proteinExistence type="inferred from homology"/>
<dbReference type="PROSITE" id="PS51183">
    <property type="entry name" value="JMJN"/>
    <property type="match status" value="1"/>
</dbReference>
<evidence type="ECO:0000256" key="8">
    <source>
        <dbReference type="ARBA" id="ARBA00023002"/>
    </source>
</evidence>
<evidence type="ECO:0000256" key="3">
    <source>
        <dbReference type="ARBA" id="ARBA00022737"/>
    </source>
</evidence>
<keyword evidence="11" id="KW-0804">Transcription</keyword>
<dbReference type="GO" id="GO:0034647">
    <property type="term" value="F:histone H3K4me/H3K4me2/H3K4me3 demethylase activity"/>
    <property type="evidence" value="ECO:0007669"/>
    <property type="project" value="TreeGrafter"/>
</dbReference>
<keyword evidence="10" id="KW-0805">Transcription regulation</keyword>
<dbReference type="GO" id="GO:0010628">
    <property type="term" value="P:positive regulation of gene expression"/>
    <property type="evidence" value="ECO:0007669"/>
    <property type="project" value="UniProtKB-ARBA"/>
</dbReference>
<evidence type="ECO:0000256" key="11">
    <source>
        <dbReference type="ARBA" id="ARBA00023163"/>
    </source>
</evidence>
<keyword evidence="2" id="KW-0479">Metal-binding</keyword>
<feature type="domain" description="C2H2-type" evidence="17">
    <location>
        <begin position="1493"/>
        <end position="1524"/>
    </location>
</feature>
<dbReference type="SMART" id="SM00545">
    <property type="entry name" value="JmjN"/>
    <property type="match status" value="1"/>
</dbReference>
<feature type="domain" description="JmjN" evidence="18">
    <location>
        <begin position="16"/>
        <end position="57"/>
    </location>
</feature>
<evidence type="ECO:0000256" key="7">
    <source>
        <dbReference type="ARBA" id="ARBA00022964"/>
    </source>
</evidence>
<dbReference type="GO" id="GO:0005634">
    <property type="term" value="C:nucleus"/>
    <property type="evidence" value="ECO:0007669"/>
    <property type="project" value="TreeGrafter"/>
</dbReference>
<dbReference type="PROSITE" id="PS51184">
    <property type="entry name" value="JMJC"/>
    <property type="match status" value="1"/>
</dbReference>
<evidence type="ECO:0000256" key="2">
    <source>
        <dbReference type="ARBA" id="ARBA00022723"/>
    </source>
</evidence>
<dbReference type="Pfam" id="PF02373">
    <property type="entry name" value="JmjC"/>
    <property type="match status" value="1"/>
</dbReference>
<evidence type="ECO:0000256" key="10">
    <source>
        <dbReference type="ARBA" id="ARBA00023015"/>
    </source>
</evidence>
<reference evidence="20" key="1">
    <citation type="submission" date="2018-05" db="EMBL/GenBank/DDBJ databases">
        <title>Draft genome of Mucuna pruriens seed.</title>
        <authorList>
            <person name="Nnadi N.E."/>
            <person name="Vos R."/>
            <person name="Hasami M.H."/>
            <person name="Devisetty U.K."/>
            <person name="Aguiy J.C."/>
        </authorList>
    </citation>
    <scope>NUCLEOTIDE SEQUENCE [LARGE SCALE GENOMIC DNA]</scope>
    <source>
        <strain evidence="20">JCA_2017</strain>
    </source>
</reference>
<keyword evidence="4 15" id="KW-0863">Zinc-finger</keyword>
<feature type="domain" description="JmjC" evidence="19">
    <location>
        <begin position="293"/>
        <end position="462"/>
    </location>
</feature>
<keyword evidence="3" id="KW-0677">Repeat</keyword>
<protein>
    <submittedName>
        <fullName evidence="20">Lysine-specific demethylase ELF6</fullName>
    </submittedName>
</protein>
<evidence type="ECO:0000259" key="19">
    <source>
        <dbReference type="PROSITE" id="PS51184"/>
    </source>
</evidence>
<dbReference type="Gene3D" id="3.30.160.60">
    <property type="entry name" value="Classic Zinc Finger"/>
    <property type="match status" value="1"/>
</dbReference>
<dbReference type="Pfam" id="PF02375">
    <property type="entry name" value="JmjN"/>
    <property type="match status" value="1"/>
</dbReference>
<comment type="catalytic activity">
    <reaction evidence="13">
        <text>N(6),N(6)-dimethyl-L-lysyl(27)-[histone H3] + 2-oxoglutarate + O2 = N(6)-methyl-L-lysyl(27)-[histone H3] + formaldehyde + succinate + CO2</text>
        <dbReference type="Rhea" id="RHEA:60232"/>
        <dbReference type="Rhea" id="RHEA-COMP:15539"/>
        <dbReference type="Rhea" id="RHEA-COMP:15544"/>
        <dbReference type="ChEBI" id="CHEBI:15379"/>
        <dbReference type="ChEBI" id="CHEBI:16526"/>
        <dbReference type="ChEBI" id="CHEBI:16810"/>
        <dbReference type="ChEBI" id="CHEBI:16842"/>
        <dbReference type="ChEBI" id="CHEBI:30031"/>
        <dbReference type="ChEBI" id="CHEBI:61929"/>
        <dbReference type="ChEBI" id="CHEBI:61976"/>
    </reaction>
    <physiologicalReaction direction="left-to-right" evidence="13">
        <dbReference type="Rhea" id="RHEA:60233"/>
    </physiologicalReaction>
</comment>
<dbReference type="OrthoDB" id="9547406at2759"/>
<dbReference type="GO" id="GO:0009741">
    <property type="term" value="P:response to brassinosteroid"/>
    <property type="evidence" value="ECO:0007669"/>
    <property type="project" value="UniProtKB-ARBA"/>
</dbReference>
<dbReference type="GO" id="GO:0071558">
    <property type="term" value="F:histone H3K27me2/H3K27me3 demethylase activity"/>
    <property type="evidence" value="ECO:0007669"/>
    <property type="project" value="UniProtKB-ARBA"/>
</dbReference>
<evidence type="ECO:0000256" key="16">
    <source>
        <dbReference type="SAM" id="MobiDB-lite"/>
    </source>
</evidence>
<evidence type="ECO:0000256" key="1">
    <source>
        <dbReference type="ARBA" id="ARBA00009711"/>
    </source>
</evidence>
<dbReference type="PROSITE" id="PS00028">
    <property type="entry name" value="ZINC_FINGER_C2H2_1"/>
    <property type="match status" value="3"/>
</dbReference>
<keyword evidence="8" id="KW-0560">Oxidoreductase</keyword>
<feature type="non-terminal residue" evidence="20">
    <location>
        <position position="1"/>
    </location>
</feature>
<dbReference type="GO" id="GO:2000028">
    <property type="term" value="P:regulation of photoperiodism, flowering"/>
    <property type="evidence" value="ECO:0007669"/>
    <property type="project" value="UniProtKB-ARBA"/>
</dbReference>
<dbReference type="SUPFAM" id="SSF51197">
    <property type="entry name" value="Clavaminate synthase-like"/>
    <property type="match status" value="1"/>
</dbReference>
<dbReference type="InterPro" id="IPR003349">
    <property type="entry name" value="JmjN"/>
</dbReference>
<evidence type="ECO:0000256" key="12">
    <source>
        <dbReference type="ARBA" id="ARBA00023242"/>
    </source>
</evidence>
<feature type="region of interest" description="Disordered" evidence="16">
    <location>
        <begin position="1333"/>
        <end position="1355"/>
    </location>
</feature>
<dbReference type="InterPro" id="IPR036236">
    <property type="entry name" value="Znf_C2H2_sf"/>
</dbReference>
<feature type="compositionally biased region" description="Basic and acidic residues" evidence="16">
    <location>
        <begin position="270"/>
        <end position="280"/>
    </location>
</feature>
<dbReference type="PANTHER" id="PTHR10694:SF45">
    <property type="entry name" value="LYSINE-SPECIFIC DEMETHYLASE ELF6"/>
    <property type="match status" value="1"/>
</dbReference>
<keyword evidence="6" id="KW-0156">Chromatin regulator</keyword>
<dbReference type="Proteomes" id="UP000257109">
    <property type="component" value="Unassembled WGS sequence"/>
</dbReference>
<dbReference type="PANTHER" id="PTHR10694">
    <property type="entry name" value="LYSINE-SPECIFIC DEMETHYLASE"/>
    <property type="match status" value="1"/>
</dbReference>
<comment type="similarity">
    <text evidence="1">Belongs to the JHDM3 histone demethylase family.</text>
</comment>
<keyword evidence="9" id="KW-0408">Iron</keyword>
<dbReference type="EMBL" id="QJKJ01013066">
    <property type="protein sequence ID" value="RDX67279.1"/>
    <property type="molecule type" value="Genomic_DNA"/>
</dbReference>
<dbReference type="SUPFAM" id="SSF57667">
    <property type="entry name" value="beta-beta-alpha zinc fingers"/>
    <property type="match status" value="2"/>
</dbReference>
<dbReference type="InterPro" id="IPR003347">
    <property type="entry name" value="JmjC_dom"/>
</dbReference>
<organism evidence="20 21">
    <name type="scientific">Mucuna pruriens</name>
    <name type="common">Velvet bean</name>
    <name type="synonym">Dolichos pruriens</name>
    <dbReference type="NCBI Taxonomy" id="157652"/>
    <lineage>
        <taxon>Eukaryota</taxon>
        <taxon>Viridiplantae</taxon>
        <taxon>Streptophyta</taxon>
        <taxon>Embryophyta</taxon>
        <taxon>Tracheophyta</taxon>
        <taxon>Spermatophyta</taxon>
        <taxon>Magnoliopsida</taxon>
        <taxon>eudicotyledons</taxon>
        <taxon>Gunneridae</taxon>
        <taxon>Pentapetalae</taxon>
        <taxon>rosids</taxon>
        <taxon>fabids</taxon>
        <taxon>Fabales</taxon>
        <taxon>Fabaceae</taxon>
        <taxon>Papilionoideae</taxon>
        <taxon>50 kb inversion clade</taxon>
        <taxon>NPAAA clade</taxon>
        <taxon>indigoferoid/millettioid clade</taxon>
        <taxon>Phaseoleae</taxon>
        <taxon>Mucuna</taxon>
    </lineage>
</organism>
<dbReference type="GO" id="GO:0009826">
    <property type="term" value="P:unidimensional cell growth"/>
    <property type="evidence" value="ECO:0007669"/>
    <property type="project" value="UniProtKB-ARBA"/>
</dbReference>
<feature type="region of interest" description="Disordered" evidence="16">
    <location>
        <begin position="833"/>
        <end position="852"/>
    </location>
</feature>
<feature type="domain" description="C2H2-type" evidence="17">
    <location>
        <begin position="1463"/>
        <end position="1492"/>
    </location>
</feature>
<evidence type="ECO:0000256" key="13">
    <source>
        <dbReference type="ARBA" id="ARBA00050682"/>
    </source>
</evidence>
<evidence type="ECO:0000256" key="15">
    <source>
        <dbReference type="PROSITE-ProRule" id="PRU00042"/>
    </source>
</evidence>
<evidence type="ECO:0000313" key="21">
    <source>
        <dbReference type="Proteomes" id="UP000257109"/>
    </source>
</evidence>
<comment type="caution">
    <text evidence="20">The sequence shown here is derived from an EMBL/GenBank/DDBJ whole genome shotgun (WGS) entry which is preliminary data.</text>
</comment>
<dbReference type="SMART" id="SM00355">
    <property type="entry name" value="ZnF_C2H2"/>
    <property type="match status" value="4"/>
</dbReference>
<dbReference type="GO" id="GO:0040029">
    <property type="term" value="P:epigenetic regulation of gene expression"/>
    <property type="evidence" value="ECO:0007669"/>
    <property type="project" value="UniProtKB-ARBA"/>
</dbReference>
<dbReference type="GO" id="GO:0008168">
    <property type="term" value="F:methyltransferase activity"/>
    <property type="evidence" value="ECO:0007669"/>
    <property type="project" value="UniProtKB-KW"/>
</dbReference>
<evidence type="ECO:0000313" key="20">
    <source>
        <dbReference type="EMBL" id="RDX67279.1"/>
    </source>
</evidence>
<dbReference type="PROSITE" id="PS50157">
    <property type="entry name" value="ZINC_FINGER_C2H2_2"/>
    <property type="match status" value="3"/>
</dbReference>
<evidence type="ECO:0000256" key="6">
    <source>
        <dbReference type="ARBA" id="ARBA00022853"/>
    </source>
</evidence>